<keyword evidence="2 5" id="KW-0963">Cytoplasm</keyword>
<dbReference type="PRINTS" id="PR00412">
    <property type="entry name" value="EPOXHYDRLASE"/>
</dbReference>
<accession>A0ABP9F7D8</accession>
<dbReference type="RefSeq" id="WP_345335821.1">
    <property type="nucleotide sequence ID" value="NZ_BAABJZ010000085.1"/>
</dbReference>
<evidence type="ECO:0000256" key="4">
    <source>
        <dbReference type="ARBA" id="ARBA00022801"/>
    </source>
</evidence>
<comment type="subunit">
    <text evidence="5">Monomer.</text>
</comment>
<evidence type="ECO:0000256" key="3">
    <source>
        <dbReference type="ARBA" id="ARBA00022756"/>
    </source>
</evidence>
<feature type="binding site" evidence="5">
    <location>
        <position position="31"/>
    </location>
    <ligand>
        <name>substrate</name>
    </ligand>
</feature>
<comment type="catalytic activity">
    <reaction evidence="5">
        <text>6-carboxyhexanoyl-[ACP] methyl ester + H2O = 6-carboxyhexanoyl-[ACP] + methanol + H(+)</text>
        <dbReference type="Rhea" id="RHEA:42700"/>
        <dbReference type="Rhea" id="RHEA-COMP:9955"/>
        <dbReference type="Rhea" id="RHEA-COMP:10186"/>
        <dbReference type="ChEBI" id="CHEBI:15377"/>
        <dbReference type="ChEBI" id="CHEBI:15378"/>
        <dbReference type="ChEBI" id="CHEBI:17790"/>
        <dbReference type="ChEBI" id="CHEBI:78846"/>
        <dbReference type="ChEBI" id="CHEBI:82735"/>
        <dbReference type="EC" id="3.1.1.85"/>
    </reaction>
</comment>
<protein>
    <recommendedName>
        <fullName evidence="5">Pimeloyl-[acyl-carrier protein] methyl ester esterase</fullName>
        <ecNumber evidence="5">3.1.1.85</ecNumber>
    </recommendedName>
    <alternativeName>
        <fullName evidence="5">Biotin synthesis protein BioH</fullName>
    </alternativeName>
    <alternativeName>
        <fullName evidence="5">Carboxylesterase BioH</fullName>
    </alternativeName>
</protein>
<dbReference type="SUPFAM" id="SSF53474">
    <property type="entry name" value="alpha/beta-Hydrolases"/>
    <property type="match status" value="1"/>
</dbReference>
<evidence type="ECO:0000313" key="8">
    <source>
        <dbReference type="Proteomes" id="UP001499988"/>
    </source>
</evidence>
<feature type="active site" description="Nucleophile" evidence="5">
    <location>
        <position position="95"/>
    </location>
</feature>
<dbReference type="EMBL" id="BAABJZ010000085">
    <property type="protein sequence ID" value="GAA4891426.1"/>
    <property type="molecule type" value="Genomic_DNA"/>
</dbReference>
<evidence type="ECO:0000259" key="6">
    <source>
        <dbReference type="Pfam" id="PF00561"/>
    </source>
</evidence>
<dbReference type="HAMAP" id="MF_01260">
    <property type="entry name" value="Carboxylester"/>
    <property type="match status" value="1"/>
</dbReference>
<feature type="active site" evidence="5">
    <location>
        <position position="248"/>
    </location>
</feature>
<dbReference type="InterPro" id="IPR010076">
    <property type="entry name" value="BioH"/>
</dbReference>
<dbReference type="InterPro" id="IPR000073">
    <property type="entry name" value="AB_hydrolase_1"/>
</dbReference>
<comment type="pathway">
    <text evidence="5">Cofactor biosynthesis; biotin biosynthesis.</text>
</comment>
<evidence type="ECO:0000256" key="1">
    <source>
        <dbReference type="ARBA" id="ARBA00022487"/>
    </source>
</evidence>
<feature type="binding site" evidence="5">
    <location>
        <position position="248"/>
    </location>
    <ligand>
        <name>substrate</name>
    </ligand>
</feature>
<dbReference type="EC" id="3.1.1.85" evidence="5"/>
<proteinExistence type="inferred from homology"/>
<feature type="active site" evidence="5">
    <location>
        <position position="220"/>
    </location>
</feature>
<dbReference type="PANTHER" id="PTHR43798:SF31">
    <property type="entry name" value="AB HYDROLASE SUPERFAMILY PROTEIN YCLE"/>
    <property type="match status" value="1"/>
</dbReference>
<gene>
    <name evidence="5 7" type="primary">bioH</name>
    <name evidence="7" type="ORF">GCM10023333_25870</name>
</gene>
<dbReference type="Gene3D" id="3.40.50.1820">
    <property type="entry name" value="alpha/beta hydrolase"/>
    <property type="match status" value="1"/>
</dbReference>
<comment type="caution">
    <text evidence="7">The sequence shown here is derived from an EMBL/GenBank/DDBJ whole genome shotgun (WGS) entry which is preliminary data.</text>
</comment>
<feature type="binding site" evidence="5">
    <location>
        <begin position="156"/>
        <end position="160"/>
    </location>
    <ligand>
        <name>substrate</name>
    </ligand>
</feature>
<sequence length="269" mass="28668">MSIVTSLETARPGLQIDWYGAGPSLLILHGWGMNGAVWQGLAPRLAQLGFRVGCVDLPGFGHSASLRDAGSLSQWAEAVWQAVDGETKCHLMGWSLGGSIAMQMALSAPQRTASLVSIASSPCFQAEPGWPGIKPAVLAQFSEQLAQDLDKTLAGFFALQAMGSASARDDVRQLKRAVLSKPAARPDALAAGLRLLAQADLRGQIDQINAPWLRLYGRLDGLVPARGIEPASDLAPHSEVAILPQASHAPFVSHPEQTFEILEKFYLSV</sequence>
<keyword evidence="1 5" id="KW-0719">Serine esterase</keyword>
<organism evidence="7 8">
    <name type="scientific">Ferrimonas pelagia</name>
    <dbReference type="NCBI Taxonomy" id="1177826"/>
    <lineage>
        <taxon>Bacteria</taxon>
        <taxon>Pseudomonadati</taxon>
        <taxon>Pseudomonadota</taxon>
        <taxon>Gammaproteobacteria</taxon>
        <taxon>Alteromonadales</taxon>
        <taxon>Ferrimonadaceae</taxon>
        <taxon>Ferrimonas</taxon>
    </lineage>
</organism>
<evidence type="ECO:0000313" key="7">
    <source>
        <dbReference type="EMBL" id="GAA4891426.1"/>
    </source>
</evidence>
<comment type="function">
    <text evidence="5">The physiological role of BioH is to remove the methyl group introduced by BioC when the pimeloyl moiety is complete. It allows to synthesize pimeloyl-ACP via the fatty acid synthetic pathway through the hydrolysis of the ester bonds of pimeloyl-ACP esters.</text>
</comment>
<evidence type="ECO:0000256" key="5">
    <source>
        <dbReference type="HAMAP-Rule" id="MF_01260"/>
    </source>
</evidence>
<feature type="binding site" evidence="5">
    <location>
        <begin position="95"/>
        <end position="96"/>
    </location>
    <ligand>
        <name>substrate</name>
    </ligand>
</feature>
<dbReference type="InterPro" id="IPR050266">
    <property type="entry name" value="AB_hydrolase_sf"/>
</dbReference>
<dbReference type="Proteomes" id="UP001499988">
    <property type="component" value="Unassembled WGS sequence"/>
</dbReference>
<keyword evidence="8" id="KW-1185">Reference proteome</keyword>
<dbReference type="NCBIfam" id="TIGR01738">
    <property type="entry name" value="bioH"/>
    <property type="match status" value="1"/>
</dbReference>
<comment type="subcellular location">
    <subcellularLocation>
        <location evidence="5">Cytoplasm</location>
    </subcellularLocation>
</comment>
<dbReference type="InterPro" id="IPR029058">
    <property type="entry name" value="AB_hydrolase_fold"/>
</dbReference>
<evidence type="ECO:0000256" key="2">
    <source>
        <dbReference type="ARBA" id="ARBA00022490"/>
    </source>
</evidence>
<dbReference type="Pfam" id="PF00561">
    <property type="entry name" value="Abhydrolase_1"/>
    <property type="match status" value="1"/>
</dbReference>
<name>A0ABP9F7D8_9GAMM</name>
<dbReference type="PRINTS" id="PR00111">
    <property type="entry name" value="ABHYDROLASE"/>
</dbReference>
<keyword evidence="4 5" id="KW-0378">Hydrolase</keyword>
<keyword evidence="3 5" id="KW-0093">Biotin biosynthesis</keyword>
<reference evidence="8" key="1">
    <citation type="journal article" date="2019" name="Int. J. Syst. Evol. Microbiol.">
        <title>The Global Catalogue of Microorganisms (GCM) 10K type strain sequencing project: providing services to taxonomists for standard genome sequencing and annotation.</title>
        <authorList>
            <consortium name="The Broad Institute Genomics Platform"/>
            <consortium name="The Broad Institute Genome Sequencing Center for Infectious Disease"/>
            <person name="Wu L."/>
            <person name="Ma J."/>
        </authorList>
    </citation>
    <scope>NUCLEOTIDE SEQUENCE [LARGE SCALE GENOMIC DNA]</scope>
    <source>
        <strain evidence="8">JCM 18401</strain>
    </source>
</reference>
<dbReference type="InterPro" id="IPR000639">
    <property type="entry name" value="Epox_hydrolase-like"/>
</dbReference>
<dbReference type="PANTHER" id="PTHR43798">
    <property type="entry name" value="MONOACYLGLYCEROL LIPASE"/>
    <property type="match status" value="1"/>
</dbReference>
<comment type="similarity">
    <text evidence="5">Belongs to the AB hydrolase superfamily. Carboxylesterase BioH family.</text>
</comment>
<feature type="domain" description="AB hydrolase-1" evidence="6">
    <location>
        <begin position="23"/>
        <end position="255"/>
    </location>
</feature>